<protein>
    <recommendedName>
        <fullName evidence="3">Cleavage/polyadenylation specificity factor A subunit C-terminal domain-containing protein</fullName>
    </recommendedName>
</protein>
<reference evidence="1" key="1">
    <citation type="submission" date="2020-03" db="EMBL/GenBank/DDBJ databases">
        <title>FDA dAtabase for Regulatory Grade micrObial Sequences (FDA-ARGOS): Supporting development and validation of Infectious Disease Dx tests.</title>
        <authorList>
            <person name="Campos J."/>
            <person name="Goldberg B."/>
            <person name="Tallon L."/>
            <person name="Sadzewicz L."/>
            <person name="Vavikolanu K."/>
            <person name="Mehta A."/>
            <person name="Aluvathingal J."/>
            <person name="Nadendla S."/>
            <person name="Nandy P."/>
            <person name="Geyer C."/>
            <person name="Yan Y."/>
            <person name="Sichtig H."/>
        </authorList>
    </citation>
    <scope>NUCLEOTIDE SEQUENCE [LARGE SCALE GENOMIC DNA]</scope>
    <source>
        <strain evidence="1">FDAARGOS_652</strain>
    </source>
</reference>
<organism evidence="1 2">
    <name type="scientific">Candida parapsilosis</name>
    <name type="common">Yeast</name>
    <dbReference type="NCBI Taxonomy" id="5480"/>
    <lineage>
        <taxon>Eukaryota</taxon>
        <taxon>Fungi</taxon>
        <taxon>Dikarya</taxon>
        <taxon>Ascomycota</taxon>
        <taxon>Saccharomycotina</taxon>
        <taxon>Pichiomycetes</taxon>
        <taxon>Debaryomycetaceae</taxon>
        <taxon>Candida/Lodderomyces clade</taxon>
        <taxon>Candida</taxon>
    </lineage>
</organism>
<dbReference type="InterPro" id="IPR015943">
    <property type="entry name" value="WD40/YVTN_repeat-like_dom_sf"/>
</dbReference>
<evidence type="ECO:0008006" key="3">
    <source>
        <dbReference type="Google" id="ProtNLM"/>
    </source>
</evidence>
<dbReference type="Proteomes" id="UP000590412">
    <property type="component" value="Unassembled WGS sequence"/>
</dbReference>
<dbReference type="SUPFAM" id="SSF50978">
    <property type="entry name" value="WD40 repeat-like"/>
    <property type="match status" value="1"/>
</dbReference>
<dbReference type="InterPro" id="IPR036322">
    <property type="entry name" value="WD40_repeat_dom_sf"/>
</dbReference>
<name>A0A8X7NLC9_CANPA</name>
<dbReference type="OrthoDB" id="433457at2759"/>
<evidence type="ECO:0000313" key="2">
    <source>
        <dbReference type="Proteomes" id="UP000590412"/>
    </source>
</evidence>
<accession>A0A8X7NLC9</accession>
<dbReference type="EMBL" id="JABWAB010000004">
    <property type="protein sequence ID" value="KAF6052547.1"/>
    <property type="molecule type" value="Genomic_DNA"/>
</dbReference>
<dbReference type="AlphaFoldDB" id="A0A8X7NLC9"/>
<dbReference type="Gene3D" id="2.130.10.10">
    <property type="entry name" value="YVTN repeat-like/Quinoprotein amine dehydrogenase"/>
    <property type="match status" value="2"/>
</dbReference>
<sequence length="1132" mass="126971">MYVLTETSNSSRAINLSLVVNINGHRLLLLAQGATVKVYLYEGTSSAYITTLKLENKLRSWAKFVKNSKTYVILINCEYEVKLMELGDFSSNMKHLDILITHVVKLSTKGQRVSPNLDAPIIIPVREEDPEYILFHIFYSNIQIFTVGDLFSTSKKEILPDTRNIGQIDAKQIVNLTTHDPSQRKTEGNHNNLESYRLAVLYNDITSTSYVRYLDFSERTPTFEVCRQLPPFEEEPCLIQPCIQEPGGLIVYTSSSMFYFPPQQFKHVSARQTKNVFISTKSQDPYFAVTLDKPGRGKNRPVYKCFEPIDLQRTLLTATCGQTFLLYMDLEVSTGSSVVVNQVSFIDLNYTTIPIFNGLHHIQGNHFFQASKTSKSILFEILPMRPNINILDSIDGNPPVLDLKEANDEGLFACQGGWDGSQLRKYTSPRGRYEEIKSVKVFDGRFKFVGQSEDKFIVGAVSEGDANMKIKAVEKGLLSITVGNNLAENVLEVSKSEKHDVILTQRKLIVNGETTFDGNVEFGVIQANDGVVVIATSDNVLYVHDISQVSNGMVCKIDRYHDNGDEISSVDMFRSRDTSWMICSFLSGKYDVWEINAEQQKLVYSASSDSAIFSSCIFVQGQSKSEESNSVHLFFSHTNGDVCQVKLKKVDNVLTLDGSSTANVCDLPYVWRRHGNRILGFNSKGLIVPKRSRELDQYGFAKIDKPNVIDIRFDNNMKTNSSQRTSSAIVCLEDGSIEKWEIEIGELAQLNDFSSFYSNKLFVKCLPIPGTKYVVVVAYDNSISLGEIKTELLLVDASTLELYDVFKFHDDTEVVDLSGMTKEQFAPLKLDPFVGFICLSAGGKLPITFFKIIRDKLKLFERSTISGVKMIDEVKFGSITYYPGSNWGNYSITGTINFFCNLCPKKGARLDAIDESIESASSFGLASTITSSRYMIADVLTGVWQFEKKFSEPYRANVIPNTADRYLTCMSHTSGRGVADYYVVGYSSGTVAIFNPASYSVQREMVRFVIEGDQINAITGSNGDEDDVSRTARIGTLSGGIFTLNRIIDKSWEQVIRNCEKELKLYAREKGISTVKVIESSGTDSLPYHRIGVIDGNVLFQFLGDENIEDDKFRALVANKRTLQRIYSRCCA</sequence>
<gene>
    <name evidence="1" type="ORF">FOB60_002803</name>
</gene>
<comment type="caution">
    <text evidence="1">The sequence shown here is derived from an EMBL/GenBank/DDBJ whole genome shotgun (WGS) entry which is preliminary data.</text>
</comment>
<proteinExistence type="predicted"/>
<evidence type="ECO:0000313" key="1">
    <source>
        <dbReference type="EMBL" id="KAF6052547.1"/>
    </source>
</evidence>